<feature type="transmembrane region" description="Helical" evidence="2">
    <location>
        <begin position="36"/>
        <end position="53"/>
    </location>
</feature>
<dbReference type="InterPro" id="IPR030190">
    <property type="entry name" value="MacA_alpha-hairpin_sf"/>
</dbReference>
<name>A0ABS3T3F8_9FLAO</name>
<dbReference type="SUPFAM" id="SSF51230">
    <property type="entry name" value="Single hybrid motif"/>
    <property type="match status" value="1"/>
</dbReference>
<keyword evidence="4" id="KW-1185">Reference proteome</keyword>
<feature type="coiled-coil region" evidence="1">
    <location>
        <begin position="129"/>
        <end position="174"/>
    </location>
</feature>
<evidence type="ECO:0000256" key="2">
    <source>
        <dbReference type="SAM" id="Phobius"/>
    </source>
</evidence>
<dbReference type="InterPro" id="IPR050739">
    <property type="entry name" value="MFP"/>
</dbReference>
<reference evidence="3 4" key="1">
    <citation type="submission" date="2021-03" db="EMBL/GenBank/DDBJ databases">
        <title>Winogradskyella sp. nov., isolated from costal sediment.</title>
        <authorList>
            <person name="Gao C."/>
        </authorList>
    </citation>
    <scope>NUCLEOTIDE SEQUENCE [LARGE SCALE GENOMIC DNA]</scope>
    <source>
        <strain evidence="3 4">DF17</strain>
    </source>
</reference>
<dbReference type="EMBL" id="JAGEVF010000008">
    <property type="protein sequence ID" value="MBO3117270.1"/>
    <property type="molecule type" value="Genomic_DNA"/>
</dbReference>
<proteinExistence type="predicted"/>
<dbReference type="InterPro" id="IPR011053">
    <property type="entry name" value="Single_hybrid_motif"/>
</dbReference>
<evidence type="ECO:0000256" key="1">
    <source>
        <dbReference type="SAM" id="Coils"/>
    </source>
</evidence>
<comment type="caution">
    <text evidence="3">The sequence shown here is derived from an EMBL/GenBank/DDBJ whole genome shotgun (WGS) entry which is preliminary data.</text>
</comment>
<dbReference type="PANTHER" id="PTHR30386">
    <property type="entry name" value="MEMBRANE FUSION SUBUNIT OF EMRAB-TOLC MULTIDRUG EFFLUX PUMP"/>
    <property type="match status" value="1"/>
</dbReference>
<keyword evidence="2" id="KW-0472">Membrane</keyword>
<keyword evidence="1" id="KW-0175">Coiled coil</keyword>
<evidence type="ECO:0000313" key="4">
    <source>
        <dbReference type="Proteomes" id="UP000676776"/>
    </source>
</evidence>
<dbReference type="Gene3D" id="2.40.50.100">
    <property type="match status" value="1"/>
</dbReference>
<dbReference type="PANTHER" id="PTHR30386:SF27">
    <property type="entry name" value="MEMBRANE FUSION PROTEIN (MFP) FAMILY PROTEIN"/>
    <property type="match status" value="1"/>
</dbReference>
<keyword evidence="2" id="KW-0812">Transmembrane</keyword>
<dbReference type="Gene3D" id="6.10.140.1990">
    <property type="match status" value="1"/>
</dbReference>
<accession>A0ABS3T3F8</accession>
<sequence>MLNISRNPINTKVDLTSYKSAKHVFFKDYYKQSKRFLTGFAIAGLIILFLPWTQNISGRGQVTSLTPNQRPQTIQSPIPGSIQDWYVQEGQFVKKGDTIMRIAEIKSEYFNPNLVELTQQQRNAKAFSVKSYQEKVKAQESRIIAMQQERGLKLEQAENKLEQSRLKVKADSIDLEVAKTNYGIAQIKYNRADTLFSDGYTARKDVEDAKIKLQETQGKLVSQEAKLLGSRQGVINARIEMNRIRNEYAEKISKAQSEKFSAQSSQFSSEAEVQKLENDVSNYSIRRGLLYITSPYDGYINTAHRGGIGQTFKEGEELVGIIPADIDLAVETYVEPIDLPLIHKGEKVRIQFDGWPAIIFSGWPNVSYGTYGGEVVAVERFISDNGKFRILLKPDPEDHPWPEDIRAGSGAFTMALLEDVPIWFELWRQLNGFPPNYYQPIDAEKSKKK</sequence>
<dbReference type="RefSeq" id="WP_208154626.1">
    <property type="nucleotide sequence ID" value="NZ_JAGEVF010000008.1"/>
</dbReference>
<gene>
    <name evidence="3" type="ORF">J4050_10955</name>
</gene>
<evidence type="ECO:0000313" key="3">
    <source>
        <dbReference type="EMBL" id="MBO3117270.1"/>
    </source>
</evidence>
<keyword evidence="2" id="KW-1133">Transmembrane helix</keyword>
<dbReference type="PRINTS" id="PR01490">
    <property type="entry name" value="RTXTOXIND"/>
</dbReference>
<protein>
    <submittedName>
        <fullName evidence="3">HlyD family efflux transporter periplasmic adaptor subunit</fullName>
    </submittedName>
</protein>
<organism evidence="3 4">
    <name type="scientific">Winogradskyella pelagia</name>
    <dbReference type="NCBI Taxonomy" id="2819984"/>
    <lineage>
        <taxon>Bacteria</taxon>
        <taxon>Pseudomonadati</taxon>
        <taxon>Bacteroidota</taxon>
        <taxon>Flavobacteriia</taxon>
        <taxon>Flavobacteriales</taxon>
        <taxon>Flavobacteriaceae</taxon>
        <taxon>Winogradskyella</taxon>
    </lineage>
</organism>
<dbReference type="Proteomes" id="UP000676776">
    <property type="component" value="Unassembled WGS sequence"/>
</dbReference>